<gene>
    <name evidence="1" type="ORF">OGAPHI_004018</name>
</gene>
<keyword evidence="2" id="KW-1185">Reference proteome</keyword>
<evidence type="ECO:0000313" key="2">
    <source>
        <dbReference type="Proteomes" id="UP000769157"/>
    </source>
</evidence>
<organism evidence="1 2">
    <name type="scientific">Ogataea philodendri</name>
    <dbReference type="NCBI Taxonomy" id="1378263"/>
    <lineage>
        <taxon>Eukaryota</taxon>
        <taxon>Fungi</taxon>
        <taxon>Dikarya</taxon>
        <taxon>Ascomycota</taxon>
        <taxon>Saccharomycotina</taxon>
        <taxon>Pichiomycetes</taxon>
        <taxon>Pichiales</taxon>
        <taxon>Pichiaceae</taxon>
        <taxon>Ogataea</taxon>
    </lineage>
</organism>
<proteinExistence type="predicted"/>
<dbReference type="GeneID" id="70235983"/>
<name>A0A9P8P6A1_9ASCO</name>
<reference evidence="1" key="1">
    <citation type="journal article" date="2021" name="Open Biol.">
        <title>Shared evolutionary footprints suggest mitochondrial oxidative damage underlies multiple complex I losses in fungi.</title>
        <authorList>
            <person name="Schikora-Tamarit M.A."/>
            <person name="Marcet-Houben M."/>
            <person name="Nosek J."/>
            <person name="Gabaldon T."/>
        </authorList>
    </citation>
    <scope>NUCLEOTIDE SEQUENCE</scope>
    <source>
        <strain evidence="1">CBS6075</strain>
    </source>
</reference>
<reference evidence="1" key="2">
    <citation type="submission" date="2021-01" db="EMBL/GenBank/DDBJ databases">
        <authorList>
            <person name="Schikora-Tamarit M.A."/>
        </authorList>
    </citation>
    <scope>NUCLEOTIDE SEQUENCE</scope>
    <source>
        <strain evidence="1">CBS6075</strain>
    </source>
</reference>
<evidence type="ECO:0000313" key="1">
    <source>
        <dbReference type="EMBL" id="KAH3665830.1"/>
    </source>
</evidence>
<dbReference type="RefSeq" id="XP_046061034.1">
    <property type="nucleotide sequence ID" value="XM_046205052.1"/>
</dbReference>
<accession>A0A9P8P6A1</accession>
<sequence length="173" mass="18639">MMMGDHIAEQMNLEASAGERGSPVSGSTRVLSTTIRNGSRRDVVKSGMASVAHNNEAHTRTARQFFCCGLSNGEKLSSVTVTMAMKRILNALPDKTGAGMVILRPAPRWISNFSIGAAPTSATTDFCTRAACDLRSIPIMFLQTVFLSQTMYSLRFERSSSLADSSLPAVNTE</sequence>
<comment type="caution">
    <text evidence="1">The sequence shown here is derived from an EMBL/GenBank/DDBJ whole genome shotgun (WGS) entry which is preliminary data.</text>
</comment>
<protein>
    <submittedName>
        <fullName evidence="1">Uncharacterized protein</fullName>
    </submittedName>
</protein>
<dbReference type="AlphaFoldDB" id="A0A9P8P6A1"/>
<dbReference type="Proteomes" id="UP000769157">
    <property type="component" value="Unassembled WGS sequence"/>
</dbReference>
<dbReference type="EMBL" id="JAEUBE010000295">
    <property type="protein sequence ID" value="KAH3665830.1"/>
    <property type="molecule type" value="Genomic_DNA"/>
</dbReference>